<comment type="caution">
    <text evidence="1">The sequence shown here is derived from an EMBL/GenBank/DDBJ whole genome shotgun (WGS) entry which is preliminary data.</text>
</comment>
<reference evidence="1" key="1">
    <citation type="journal article" date="2023" name="Mol. Biol. Evol.">
        <title>Third-Generation Sequencing Reveals the Adaptive Role of the Epigenome in Three Deep-Sea Polychaetes.</title>
        <authorList>
            <person name="Perez M."/>
            <person name="Aroh O."/>
            <person name="Sun Y."/>
            <person name="Lan Y."/>
            <person name="Juniper S.K."/>
            <person name="Young C.R."/>
            <person name="Angers B."/>
            <person name="Qian P.Y."/>
        </authorList>
    </citation>
    <scope>NUCLEOTIDE SEQUENCE</scope>
    <source>
        <strain evidence="1">P08H-3</strain>
    </source>
</reference>
<dbReference type="EMBL" id="JAODUP010000219">
    <property type="protein sequence ID" value="KAK2156197.1"/>
    <property type="molecule type" value="Genomic_DNA"/>
</dbReference>
<protein>
    <submittedName>
        <fullName evidence="1">Uncharacterized protein</fullName>
    </submittedName>
</protein>
<evidence type="ECO:0000313" key="2">
    <source>
        <dbReference type="Proteomes" id="UP001208570"/>
    </source>
</evidence>
<organism evidence="1 2">
    <name type="scientific">Paralvinella palmiformis</name>
    <dbReference type="NCBI Taxonomy" id="53620"/>
    <lineage>
        <taxon>Eukaryota</taxon>
        <taxon>Metazoa</taxon>
        <taxon>Spiralia</taxon>
        <taxon>Lophotrochozoa</taxon>
        <taxon>Annelida</taxon>
        <taxon>Polychaeta</taxon>
        <taxon>Sedentaria</taxon>
        <taxon>Canalipalpata</taxon>
        <taxon>Terebellida</taxon>
        <taxon>Terebelliformia</taxon>
        <taxon>Alvinellidae</taxon>
        <taxon>Paralvinella</taxon>
    </lineage>
</organism>
<evidence type="ECO:0000313" key="1">
    <source>
        <dbReference type="EMBL" id="KAK2156197.1"/>
    </source>
</evidence>
<gene>
    <name evidence="1" type="ORF">LSH36_219g01040</name>
</gene>
<name>A0AAD9JNW7_9ANNE</name>
<sequence length="29" mass="3499">MFVLSDVYVFEFHTVTCDPNFDRWNSSLE</sequence>
<dbReference type="AlphaFoldDB" id="A0AAD9JNW7"/>
<accession>A0AAD9JNW7</accession>
<keyword evidence="2" id="KW-1185">Reference proteome</keyword>
<proteinExistence type="predicted"/>
<dbReference type="Proteomes" id="UP001208570">
    <property type="component" value="Unassembled WGS sequence"/>
</dbReference>